<name>A0ABD3Y2E5_SINWO</name>
<feature type="non-terminal residue" evidence="1">
    <location>
        <position position="54"/>
    </location>
</feature>
<dbReference type="AlphaFoldDB" id="A0ABD3Y2E5"/>
<gene>
    <name evidence="1" type="ORF">ACJMK2_004363</name>
</gene>
<evidence type="ECO:0000313" key="1">
    <source>
        <dbReference type="EMBL" id="KAL3892126.1"/>
    </source>
</evidence>
<dbReference type="Proteomes" id="UP001634394">
    <property type="component" value="Unassembled WGS sequence"/>
</dbReference>
<feature type="non-terminal residue" evidence="1">
    <location>
        <position position="1"/>
    </location>
</feature>
<reference evidence="1 2" key="1">
    <citation type="submission" date="2024-11" db="EMBL/GenBank/DDBJ databases">
        <title>Chromosome-level genome assembly of the freshwater bivalve Anodonta woodiana.</title>
        <authorList>
            <person name="Chen X."/>
        </authorList>
    </citation>
    <scope>NUCLEOTIDE SEQUENCE [LARGE SCALE GENOMIC DNA]</scope>
    <source>
        <strain evidence="1">MN2024</strain>
        <tissue evidence="1">Gills</tissue>
    </source>
</reference>
<sequence length="54" mass="6498">YASTIHTEDPARKDNQVRRKLREAYYTHVNLRYKSIDDPSISITLILQHFTFFQ</sequence>
<dbReference type="EMBL" id="JBJQND010000001">
    <property type="protein sequence ID" value="KAL3892126.1"/>
    <property type="molecule type" value="Genomic_DNA"/>
</dbReference>
<evidence type="ECO:0000313" key="2">
    <source>
        <dbReference type="Proteomes" id="UP001634394"/>
    </source>
</evidence>
<keyword evidence="2" id="KW-1185">Reference proteome</keyword>
<proteinExistence type="predicted"/>
<comment type="caution">
    <text evidence="1">The sequence shown here is derived from an EMBL/GenBank/DDBJ whole genome shotgun (WGS) entry which is preliminary data.</text>
</comment>
<accession>A0ABD3Y2E5</accession>
<organism evidence="1 2">
    <name type="scientific">Sinanodonta woodiana</name>
    <name type="common">Chinese pond mussel</name>
    <name type="synonym">Anodonta woodiana</name>
    <dbReference type="NCBI Taxonomy" id="1069815"/>
    <lineage>
        <taxon>Eukaryota</taxon>
        <taxon>Metazoa</taxon>
        <taxon>Spiralia</taxon>
        <taxon>Lophotrochozoa</taxon>
        <taxon>Mollusca</taxon>
        <taxon>Bivalvia</taxon>
        <taxon>Autobranchia</taxon>
        <taxon>Heteroconchia</taxon>
        <taxon>Palaeoheterodonta</taxon>
        <taxon>Unionida</taxon>
        <taxon>Unionoidea</taxon>
        <taxon>Unionidae</taxon>
        <taxon>Unioninae</taxon>
        <taxon>Sinanodonta</taxon>
    </lineage>
</organism>
<protein>
    <submittedName>
        <fullName evidence="1">Uncharacterized protein</fullName>
    </submittedName>
</protein>